<evidence type="ECO:0000313" key="7">
    <source>
        <dbReference type="EMBL" id="KKY19717.1"/>
    </source>
</evidence>
<keyword evidence="3" id="KW-0274">FAD</keyword>
<keyword evidence="8" id="KW-1185">Reference proteome</keyword>
<dbReference type="EMBL" id="LCWF01000106">
    <property type="protein sequence ID" value="KKY19717.1"/>
    <property type="molecule type" value="Genomic_DNA"/>
</dbReference>
<dbReference type="PANTHER" id="PTHR43004:SF4">
    <property type="entry name" value="FAD-BINDING DOMAIN-CONTAINING PROTEIN"/>
    <property type="match status" value="1"/>
</dbReference>
<evidence type="ECO:0000256" key="1">
    <source>
        <dbReference type="ARBA" id="ARBA00007801"/>
    </source>
</evidence>
<dbReference type="Gene3D" id="3.30.9.10">
    <property type="entry name" value="D-Amino Acid Oxidase, subunit A, domain 2"/>
    <property type="match status" value="1"/>
</dbReference>
<dbReference type="Pfam" id="PF01494">
    <property type="entry name" value="FAD_binding_3"/>
    <property type="match status" value="1"/>
</dbReference>
<reference evidence="7 8" key="1">
    <citation type="submission" date="2015-05" db="EMBL/GenBank/DDBJ databases">
        <title>Distinctive expansion of gene families associated with plant cell wall degradation and secondary metabolism in the genomes of grapevine trunk pathogens.</title>
        <authorList>
            <person name="Lawrence D.P."/>
            <person name="Travadon R."/>
            <person name="Rolshausen P.E."/>
            <person name="Baumgartner K."/>
        </authorList>
    </citation>
    <scope>NUCLEOTIDE SEQUENCE [LARGE SCALE GENOMIC DNA]</scope>
    <source>
        <strain evidence="7">UCRPC4</strain>
    </source>
</reference>
<feature type="domain" description="FAD-binding" evidence="5">
    <location>
        <begin position="30"/>
        <end position="384"/>
    </location>
</feature>
<organism evidence="7 8">
    <name type="scientific">Phaeomoniella chlamydospora</name>
    <name type="common">Phaeoacremonium chlamydosporum</name>
    <dbReference type="NCBI Taxonomy" id="158046"/>
    <lineage>
        <taxon>Eukaryota</taxon>
        <taxon>Fungi</taxon>
        <taxon>Dikarya</taxon>
        <taxon>Ascomycota</taxon>
        <taxon>Pezizomycotina</taxon>
        <taxon>Eurotiomycetes</taxon>
        <taxon>Chaetothyriomycetidae</taxon>
        <taxon>Phaeomoniellales</taxon>
        <taxon>Phaeomoniellaceae</taxon>
        <taxon>Phaeomoniella</taxon>
    </lineage>
</organism>
<dbReference type="GO" id="GO:0071949">
    <property type="term" value="F:FAD binding"/>
    <property type="evidence" value="ECO:0007669"/>
    <property type="project" value="InterPro"/>
</dbReference>
<dbReference type="GO" id="GO:0016709">
    <property type="term" value="F:oxidoreductase activity, acting on paired donors, with incorporation or reduction of molecular oxygen, NAD(P)H as one donor, and incorporation of one atom of oxygen"/>
    <property type="evidence" value="ECO:0007669"/>
    <property type="project" value="UniProtKB-ARBA"/>
</dbReference>
<dbReference type="InterPro" id="IPR036188">
    <property type="entry name" value="FAD/NAD-bd_sf"/>
</dbReference>
<dbReference type="Proteomes" id="UP000053317">
    <property type="component" value="Unassembled WGS sequence"/>
</dbReference>
<dbReference type="InterPro" id="IPR050641">
    <property type="entry name" value="RIFMO-like"/>
</dbReference>
<dbReference type="SUPFAM" id="SSF52833">
    <property type="entry name" value="Thioredoxin-like"/>
    <property type="match status" value="1"/>
</dbReference>
<keyword evidence="4" id="KW-0560">Oxidoreductase</keyword>
<dbReference type="SUPFAM" id="SSF51905">
    <property type="entry name" value="FAD/NAD(P)-binding domain"/>
    <property type="match status" value="1"/>
</dbReference>
<feature type="domain" description="Phenol hydroxylase-like C-terminal dimerisation" evidence="6">
    <location>
        <begin position="416"/>
        <end position="626"/>
    </location>
</feature>
<name>A0A0G2E9P5_PHACM</name>
<reference evidence="7 8" key="2">
    <citation type="submission" date="2015-05" db="EMBL/GenBank/DDBJ databases">
        <authorList>
            <person name="Morales-Cruz A."/>
            <person name="Amrine K.C."/>
            <person name="Cantu D."/>
        </authorList>
    </citation>
    <scope>NUCLEOTIDE SEQUENCE [LARGE SCALE GENOMIC DNA]</scope>
    <source>
        <strain evidence="7">UCRPC4</strain>
    </source>
</reference>
<dbReference type="PRINTS" id="PR00420">
    <property type="entry name" value="RNGMNOXGNASE"/>
</dbReference>
<dbReference type="PROSITE" id="PS50007">
    <property type="entry name" value="PIPLC_X_DOMAIN"/>
    <property type="match status" value="1"/>
</dbReference>
<comment type="caution">
    <text evidence="7">The sequence shown here is derived from an EMBL/GenBank/DDBJ whole genome shotgun (WGS) entry which is preliminary data.</text>
</comment>
<dbReference type="InterPro" id="IPR038220">
    <property type="entry name" value="PHOX_C_sf"/>
</dbReference>
<dbReference type="PANTHER" id="PTHR43004">
    <property type="entry name" value="TRK SYSTEM POTASSIUM UPTAKE PROTEIN"/>
    <property type="match status" value="1"/>
</dbReference>
<evidence type="ECO:0000256" key="2">
    <source>
        <dbReference type="ARBA" id="ARBA00022630"/>
    </source>
</evidence>
<comment type="similarity">
    <text evidence="1">Belongs to the PheA/TfdB FAD monooxygenase family.</text>
</comment>
<gene>
    <name evidence="7" type="ORF">UCRPC4_g04418</name>
</gene>
<protein>
    <submittedName>
        <fullName evidence="7">Putative fad binding domain-containing protein</fullName>
    </submittedName>
</protein>
<dbReference type="InterPro" id="IPR012941">
    <property type="entry name" value="Phe_hydrox_C_dim_dom"/>
</dbReference>
<dbReference type="InterPro" id="IPR036249">
    <property type="entry name" value="Thioredoxin-like_sf"/>
</dbReference>
<dbReference type="Gene3D" id="3.50.50.60">
    <property type="entry name" value="FAD/NAD(P)-binding domain"/>
    <property type="match status" value="1"/>
</dbReference>
<evidence type="ECO:0000256" key="4">
    <source>
        <dbReference type="ARBA" id="ARBA00023002"/>
    </source>
</evidence>
<evidence type="ECO:0000259" key="6">
    <source>
        <dbReference type="Pfam" id="PF07976"/>
    </source>
</evidence>
<dbReference type="SUPFAM" id="SSF54373">
    <property type="entry name" value="FAD-linked reductases, C-terminal domain"/>
    <property type="match status" value="1"/>
</dbReference>
<evidence type="ECO:0000259" key="5">
    <source>
        <dbReference type="Pfam" id="PF01494"/>
    </source>
</evidence>
<keyword evidence="2" id="KW-0285">Flavoprotein</keyword>
<dbReference type="InterPro" id="IPR002938">
    <property type="entry name" value="FAD-bd"/>
</dbReference>
<dbReference type="AlphaFoldDB" id="A0A0G2E9P5"/>
<accession>A0A0G2E9P5</accession>
<dbReference type="Pfam" id="PF07976">
    <property type="entry name" value="Phe_hydrox_dim"/>
    <property type="match status" value="1"/>
</dbReference>
<dbReference type="CDD" id="cd02979">
    <property type="entry name" value="PHOX_C"/>
    <property type="match status" value="1"/>
</dbReference>
<proteinExistence type="inferred from homology"/>
<evidence type="ECO:0000256" key="3">
    <source>
        <dbReference type="ARBA" id="ARBA00022827"/>
    </source>
</evidence>
<sequence length="628" mass="68965">MKRSHSEVSPAMSPAALGEGFGNGTAANSYQVAVVGAGPAGLMLAANLVRYGIKIRVLDDRENATSTGRADGLQPKSIETFKQLRLADSLLQKGVRIYDIAFWESKGTEPLHRTGRQLHYPANLVDTLDPYVLLVHQGMVEDIFINDMKDRGVEVTRSSSFVTYSEEGNGKPIEVQCQDLVHNTGKTILADFLVGCDGAHSAVRRAMPDITMEGESDHASWGVLDGVINTDFPDLWSKVVVTSETAGTILVIPRERNMTRLYIELNAGANQRIEKDVASQEWVMQKAREILAPFTLEWESVEWFGNYHIGQRVARSFRNGNVFITGDAGHTHSPKAAQGMNTSMHDGFNLAWKLNLAARGLAAPSLLSTYEEERRKIAQDLINFDRAHVAAFKEGDAALAKNFDDNIRFISGVGAEYHDNVLNLSEPSPQGTLRAGALLPPARVTRFIDANPVGIEIDIPLFSQFKLYFFAPDAIKAKAFLNSVCDKIATASSFLSQATLRAKKSYASSPLGKSSGDAFIQADRYISVSPLITFCLVTQTPKSDIEIADLPALLQASRWTFYLDDISDHKGLSCTNKWFGNVSSREVAILNVRPDGYAGSIARFQADETSAIKAADWLDKYYKGFLQV</sequence>
<evidence type="ECO:0000313" key="8">
    <source>
        <dbReference type="Proteomes" id="UP000053317"/>
    </source>
</evidence>
<dbReference type="OrthoDB" id="5325318at2759"/>
<dbReference type="Gene3D" id="3.40.30.20">
    <property type="match status" value="1"/>
</dbReference>